<dbReference type="GO" id="GO:0016020">
    <property type="term" value="C:membrane"/>
    <property type="evidence" value="ECO:0007669"/>
    <property type="project" value="TreeGrafter"/>
</dbReference>
<dbReference type="InterPro" id="IPR050266">
    <property type="entry name" value="AB_hydrolase_sf"/>
</dbReference>
<dbReference type="SUPFAM" id="SSF53474">
    <property type="entry name" value="alpha/beta-Hydrolases"/>
    <property type="match status" value="1"/>
</dbReference>
<dbReference type="EMBL" id="MU032354">
    <property type="protein sequence ID" value="KAF3759906.1"/>
    <property type="molecule type" value="Genomic_DNA"/>
</dbReference>
<evidence type="ECO:0000313" key="4">
    <source>
        <dbReference type="Proteomes" id="UP000803844"/>
    </source>
</evidence>
<organism evidence="3 4">
    <name type="scientific">Cryphonectria parasitica (strain ATCC 38755 / EP155)</name>
    <dbReference type="NCBI Taxonomy" id="660469"/>
    <lineage>
        <taxon>Eukaryota</taxon>
        <taxon>Fungi</taxon>
        <taxon>Dikarya</taxon>
        <taxon>Ascomycota</taxon>
        <taxon>Pezizomycotina</taxon>
        <taxon>Sordariomycetes</taxon>
        <taxon>Sordariomycetidae</taxon>
        <taxon>Diaporthales</taxon>
        <taxon>Cryphonectriaceae</taxon>
        <taxon>Cryphonectria-Endothia species complex</taxon>
        <taxon>Cryphonectria</taxon>
    </lineage>
</organism>
<dbReference type="Gene3D" id="3.40.50.1820">
    <property type="entry name" value="alpha/beta hydrolase"/>
    <property type="match status" value="1"/>
</dbReference>
<feature type="non-terminal residue" evidence="3">
    <location>
        <position position="1"/>
    </location>
</feature>
<sequence>VICCHGSGQGPHIDYWLPLMREISKHTKVLCYERRKIGQNTMAVSRSQTPEEAVSDLDALLKALQLRPPYILIAHSYGGAIARQFLQWHPTQVAGMVLAETGQETPIKHEAEQYKKQILGSKPLSVIHADSLLGKRGGSTSAEELRLRDLWAAEDERLKRAQLGLSSNARYVRVDDCGHDIIDERPHIVAAEVSWVLEN</sequence>
<dbReference type="InterPro" id="IPR029058">
    <property type="entry name" value="AB_hydrolase_fold"/>
</dbReference>
<gene>
    <name evidence="3" type="ORF">M406DRAFT_233964</name>
</gene>
<dbReference type="RefSeq" id="XP_040770885.1">
    <property type="nucleotide sequence ID" value="XM_040915961.1"/>
</dbReference>
<accession>A0A9P5CJE2</accession>
<reference evidence="3" key="1">
    <citation type="journal article" date="2020" name="Phytopathology">
        <title>Genome sequence of the chestnut blight fungus Cryphonectria parasitica EP155: A fundamental resource for an archetypical invasive plant pathogen.</title>
        <authorList>
            <person name="Crouch J.A."/>
            <person name="Dawe A."/>
            <person name="Aerts A."/>
            <person name="Barry K."/>
            <person name="Churchill A.C.L."/>
            <person name="Grimwood J."/>
            <person name="Hillman B."/>
            <person name="Milgroom M.G."/>
            <person name="Pangilinan J."/>
            <person name="Smith M."/>
            <person name="Salamov A."/>
            <person name="Schmutz J."/>
            <person name="Yadav J."/>
            <person name="Grigoriev I.V."/>
            <person name="Nuss D."/>
        </authorList>
    </citation>
    <scope>NUCLEOTIDE SEQUENCE</scope>
    <source>
        <strain evidence="3">EP155</strain>
    </source>
</reference>
<evidence type="ECO:0000259" key="2">
    <source>
        <dbReference type="Pfam" id="PF00561"/>
    </source>
</evidence>
<feature type="domain" description="AB hydrolase-1" evidence="2">
    <location>
        <begin position="1"/>
        <end position="114"/>
    </location>
</feature>
<dbReference type="Pfam" id="PF00561">
    <property type="entry name" value="Abhydrolase_1"/>
    <property type="match status" value="1"/>
</dbReference>
<keyword evidence="1" id="KW-0378">Hydrolase</keyword>
<protein>
    <submittedName>
        <fullName evidence="3">Alpha/beta-hydrolase</fullName>
    </submittedName>
</protein>
<dbReference type="AlphaFoldDB" id="A0A9P5CJE2"/>
<feature type="non-terminal residue" evidence="3">
    <location>
        <position position="199"/>
    </location>
</feature>
<dbReference type="PANTHER" id="PTHR43798">
    <property type="entry name" value="MONOACYLGLYCEROL LIPASE"/>
    <property type="match status" value="1"/>
</dbReference>
<name>A0A9P5CJE2_CRYP1</name>
<comment type="caution">
    <text evidence="3">The sequence shown here is derived from an EMBL/GenBank/DDBJ whole genome shotgun (WGS) entry which is preliminary data.</text>
</comment>
<dbReference type="PANTHER" id="PTHR43798:SF31">
    <property type="entry name" value="AB HYDROLASE SUPERFAMILY PROTEIN YCLE"/>
    <property type="match status" value="1"/>
</dbReference>
<dbReference type="InterPro" id="IPR000073">
    <property type="entry name" value="AB_hydrolase_1"/>
</dbReference>
<evidence type="ECO:0000313" key="3">
    <source>
        <dbReference type="EMBL" id="KAF3759906.1"/>
    </source>
</evidence>
<dbReference type="Proteomes" id="UP000803844">
    <property type="component" value="Unassembled WGS sequence"/>
</dbReference>
<dbReference type="GeneID" id="63833090"/>
<proteinExistence type="predicted"/>
<keyword evidence="4" id="KW-1185">Reference proteome</keyword>
<evidence type="ECO:0000256" key="1">
    <source>
        <dbReference type="ARBA" id="ARBA00022801"/>
    </source>
</evidence>
<dbReference type="GO" id="GO:0016787">
    <property type="term" value="F:hydrolase activity"/>
    <property type="evidence" value="ECO:0007669"/>
    <property type="project" value="UniProtKB-KW"/>
</dbReference>
<dbReference type="OrthoDB" id="294702at2759"/>